<keyword evidence="3" id="KW-1185">Reference proteome</keyword>
<dbReference type="Proteomes" id="UP000728185">
    <property type="component" value="Unassembled WGS sequence"/>
</dbReference>
<reference evidence="2" key="1">
    <citation type="submission" date="2019-05" db="EMBL/GenBank/DDBJ databases">
        <title>Annotation for the trematode Fasciolopsis buski.</title>
        <authorList>
            <person name="Choi Y.-J."/>
        </authorList>
    </citation>
    <scope>NUCLEOTIDE SEQUENCE</scope>
    <source>
        <strain evidence="2">HT</strain>
        <tissue evidence="2">Whole worm</tissue>
    </source>
</reference>
<comment type="caution">
    <text evidence="2">The sequence shown here is derived from an EMBL/GenBank/DDBJ whole genome shotgun (WGS) entry which is preliminary data.</text>
</comment>
<accession>A0A8E0RQ94</accession>
<dbReference type="EMBL" id="LUCM01007519">
    <property type="protein sequence ID" value="KAA0189800.1"/>
    <property type="molecule type" value="Genomic_DNA"/>
</dbReference>
<feature type="region of interest" description="Disordered" evidence="1">
    <location>
        <begin position="245"/>
        <end position="269"/>
    </location>
</feature>
<dbReference type="AlphaFoldDB" id="A0A8E0RQ94"/>
<proteinExistence type="predicted"/>
<organism evidence="2 3">
    <name type="scientific">Fasciolopsis buskii</name>
    <dbReference type="NCBI Taxonomy" id="27845"/>
    <lineage>
        <taxon>Eukaryota</taxon>
        <taxon>Metazoa</taxon>
        <taxon>Spiralia</taxon>
        <taxon>Lophotrochozoa</taxon>
        <taxon>Platyhelminthes</taxon>
        <taxon>Trematoda</taxon>
        <taxon>Digenea</taxon>
        <taxon>Plagiorchiida</taxon>
        <taxon>Echinostomata</taxon>
        <taxon>Echinostomatoidea</taxon>
        <taxon>Fasciolidae</taxon>
        <taxon>Fasciolopsis</taxon>
    </lineage>
</organism>
<gene>
    <name evidence="2" type="ORF">FBUS_03064</name>
</gene>
<evidence type="ECO:0000313" key="2">
    <source>
        <dbReference type="EMBL" id="KAA0189800.1"/>
    </source>
</evidence>
<evidence type="ECO:0000256" key="1">
    <source>
        <dbReference type="SAM" id="MobiDB-lite"/>
    </source>
</evidence>
<protein>
    <submittedName>
        <fullName evidence="2">Uncharacterized protein</fullName>
    </submittedName>
</protein>
<evidence type="ECO:0000313" key="3">
    <source>
        <dbReference type="Proteomes" id="UP000728185"/>
    </source>
</evidence>
<feature type="compositionally biased region" description="Basic and acidic residues" evidence="1">
    <location>
        <begin position="252"/>
        <end position="264"/>
    </location>
</feature>
<name>A0A8E0RQ94_9TREM</name>
<sequence length="308" mass="33477">MRSEHESERMCARMISFSPRIARIRRCFCMRQHLGELEHVLVLRCLGGGPNSVWRGISVLDTGTEELGADEETRELRISSPVRRFGYAGIEDVFRAATSPVSDRLVPSSVSAEDHSDFLVAGDSFVQRNVPFISPSAEFSLSRDSTEPSPSASHFVPDRSSVFSSKFCFDLSPQASDDPSSVFSEGNYRDSVTTDFSPRLASDLPVSVPNQFGPVSASSVSFSSPVQESPIGILSGAGNSPFGKGSTSAIISDDRSPITRDSELKPNQFLGSVPKDNLSFLNNELQDVILETDVNHTDASVHPGEDRI</sequence>